<dbReference type="InterPro" id="IPR022163">
    <property type="entry name" value="GTP_CH_N"/>
</dbReference>
<evidence type="ECO:0000313" key="2">
    <source>
        <dbReference type="EMBL" id="KAF5344407.1"/>
    </source>
</evidence>
<dbReference type="PANTHER" id="PTHR47259:SF2">
    <property type="entry name" value="URACIL-REGULATED PROTEIN 1"/>
    <property type="match status" value="1"/>
</dbReference>
<dbReference type="Pfam" id="PF12471">
    <property type="entry name" value="GTP_CH_N"/>
    <property type="match status" value="1"/>
</dbReference>
<keyword evidence="3" id="KW-1185">Reference proteome</keyword>
<organism evidence="2 3">
    <name type="scientific">Tetrapyrgos nigripes</name>
    <dbReference type="NCBI Taxonomy" id="182062"/>
    <lineage>
        <taxon>Eukaryota</taxon>
        <taxon>Fungi</taxon>
        <taxon>Dikarya</taxon>
        <taxon>Basidiomycota</taxon>
        <taxon>Agaricomycotina</taxon>
        <taxon>Agaricomycetes</taxon>
        <taxon>Agaricomycetidae</taxon>
        <taxon>Agaricales</taxon>
        <taxon>Marasmiineae</taxon>
        <taxon>Marasmiaceae</taxon>
        <taxon>Tetrapyrgos</taxon>
    </lineage>
</organism>
<dbReference type="PANTHER" id="PTHR47259">
    <property type="match status" value="1"/>
</dbReference>
<gene>
    <name evidence="2" type="ORF">D9758_015459</name>
</gene>
<accession>A0A8H5CPN4</accession>
<dbReference type="OrthoDB" id="57939at2759"/>
<name>A0A8H5CPN4_9AGAR</name>
<feature type="domain" description="GTP cyclohydrolase N-terminal" evidence="1">
    <location>
        <begin position="279"/>
        <end position="354"/>
    </location>
</feature>
<dbReference type="AlphaFoldDB" id="A0A8H5CPN4"/>
<dbReference type="Proteomes" id="UP000559256">
    <property type="component" value="Unassembled WGS sequence"/>
</dbReference>
<evidence type="ECO:0000313" key="3">
    <source>
        <dbReference type="Proteomes" id="UP000559256"/>
    </source>
</evidence>
<dbReference type="EMBL" id="JAACJM010000125">
    <property type="protein sequence ID" value="KAF5344407.1"/>
    <property type="molecule type" value="Genomic_DNA"/>
</dbReference>
<sequence>MSPTQAVRNGAVSIDSLSLASERTSPELQFLFPSHLPHPHYIEYFMGLKKSELCLESTINLISLQPSMSRVLKAGKWSFAPTEETLELMADLQRYNYANPMSRRLHFAKVLPFKEYEYELINLGITDRIFVHGSHGTTHFDYPYTDMPQFKSDIHPFLVAAHCHLTLFECEDWSLYNAALDRLFSLSCLAAMWSCDVPMEFEQAYPDQHGIQPYALLWFTKDPFVQPPAPVLLPSKFSTLITPDPLPRSQLLFCPSSLLLNDHPNQSWWTPGKIAEGGEGLDIWVFIAVTRAHIKLSELGETVRRGEIDVDGKVVMKSCPMKSEDGSVNESIEPGVDIALSNAAEEPVWYFPGFRNPPSSILFEDTGVMYHELITQPDIKTFLPPIGNFTVYMFGDLPLLYSSSPDVHVTLRVHDELYSDGAGRAGGYGTRRVFGCFRKEETVLGEVVRNLRKREEDSADGYFASKEIIIPTPMPDVLHWLGIDINGHGSVGAEGKKGGRGDNMVSTSDMTWDGHWEDI</sequence>
<comment type="caution">
    <text evidence="2">The sequence shown here is derived from an EMBL/GenBank/DDBJ whole genome shotgun (WGS) entry which is preliminary data.</text>
</comment>
<protein>
    <recommendedName>
        <fullName evidence="1">GTP cyclohydrolase N-terminal domain-containing protein</fullName>
    </recommendedName>
</protein>
<proteinExistence type="predicted"/>
<reference evidence="2 3" key="1">
    <citation type="journal article" date="2020" name="ISME J.">
        <title>Uncovering the hidden diversity of litter-decomposition mechanisms in mushroom-forming fungi.</title>
        <authorList>
            <person name="Floudas D."/>
            <person name="Bentzer J."/>
            <person name="Ahren D."/>
            <person name="Johansson T."/>
            <person name="Persson P."/>
            <person name="Tunlid A."/>
        </authorList>
    </citation>
    <scope>NUCLEOTIDE SEQUENCE [LARGE SCALE GENOMIC DNA]</scope>
    <source>
        <strain evidence="2 3">CBS 291.85</strain>
    </source>
</reference>
<evidence type="ECO:0000259" key="1">
    <source>
        <dbReference type="Pfam" id="PF12471"/>
    </source>
</evidence>